<feature type="domain" description="Peptide chain release factor" evidence="3">
    <location>
        <begin position="1"/>
        <end position="100"/>
    </location>
</feature>
<dbReference type="Proteomes" id="UP000218785">
    <property type="component" value="Chromosome"/>
</dbReference>
<name>A0A1Z4N1W3_9CYAN</name>
<protein>
    <submittedName>
        <fullName evidence="4">Peptide chain release factor</fullName>
    </submittedName>
</protein>
<dbReference type="SUPFAM" id="SSF75620">
    <property type="entry name" value="Release factor"/>
    <property type="match status" value="1"/>
</dbReference>
<dbReference type="InterPro" id="IPR000352">
    <property type="entry name" value="Pep_chain_release_fac_I"/>
</dbReference>
<dbReference type="InterPro" id="IPR045853">
    <property type="entry name" value="Pep_chain_release_fac_I_sf"/>
</dbReference>
<dbReference type="Gene3D" id="3.30.160.20">
    <property type="match status" value="1"/>
</dbReference>
<dbReference type="GO" id="GO:0005737">
    <property type="term" value="C:cytoplasm"/>
    <property type="evidence" value="ECO:0007669"/>
    <property type="project" value="UniProtKB-ARBA"/>
</dbReference>
<dbReference type="Pfam" id="PF03462">
    <property type="entry name" value="PCRF"/>
    <property type="match status" value="1"/>
</dbReference>
<organism evidence="4 5">
    <name type="scientific">Tolypothrix tenuis PCC 7101</name>
    <dbReference type="NCBI Taxonomy" id="231146"/>
    <lineage>
        <taxon>Bacteria</taxon>
        <taxon>Bacillati</taxon>
        <taxon>Cyanobacteriota</taxon>
        <taxon>Cyanophyceae</taxon>
        <taxon>Nostocales</taxon>
        <taxon>Tolypothrichaceae</taxon>
        <taxon>Tolypothrix</taxon>
    </lineage>
</organism>
<sequence length="279" mass="32033">MHEAQTNLIQLQQELKTLEIQQLLVEYYDQKSAYLTITAGVGEIDAEDWASILFRMYYRWANSHNYKIYLVAESCKDLAGIKSATLEITGLYAYGCLKSEQGTHVKIVRISPQNGNGKRLTCFANIEVSPILDQSFELKIPDKDLEITKCWHSGNVNRPETWVQVFHIPTGITVLCDQKRNQLQNQEQALAILKSKLWAFMQAQGVQNMSDLQSGRIKSLFKKPIREYILHPYTRVKDLRTQVETTAATEVLNGDIDFLIKAYLQQQYQTLARANMHTE</sequence>
<dbReference type="PANTHER" id="PTHR43116">
    <property type="entry name" value="PEPTIDE CHAIN RELEASE FACTOR 2"/>
    <property type="match status" value="1"/>
</dbReference>
<evidence type="ECO:0000313" key="4">
    <source>
        <dbReference type="EMBL" id="BAY99699.1"/>
    </source>
</evidence>
<accession>A0A1Z4N1W3</accession>
<reference evidence="4 5" key="1">
    <citation type="submission" date="2017-06" db="EMBL/GenBank/DDBJ databases">
        <title>Genome sequencing of cyanobaciteial culture collection at National Institute for Environmental Studies (NIES).</title>
        <authorList>
            <person name="Hirose Y."/>
            <person name="Shimura Y."/>
            <person name="Fujisawa T."/>
            <person name="Nakamura Y."/>
            <person name="Kawachi M."/>
        </authorList>
    </citation>
    <scope>NUCLEOTIDE SEQUENCE [LARGE SCALE GENOMIC DNA]</scope>
    <source>
        <strain evidence="4 5">NIES-37</strain>
    </source>
</reference>
<evidence type="ECO:0000256" key="1">
    <source>
        <dbReference type="ARBA" id="ARBA00010835"/>
    </source>
</evidence>
<dbReference type="KEGG" id="ttq:NIES37_36820"/>
<keyword evidence="5" id="KW-1185">Reference proteome</keyword>
<dbReference type="InterPro" id="IPR005139">
    <property type="entry name" value="PCRF"/>
</dbReference>
<dbReference type="AlphaFoldDB" id="A0A1Z4N1W3"/>
<dbReference type="SMART" id="SM00937">
    <property type="entry name" value="PCRF"/>
    <property type="match status" value="1"/>
</dbReference>
<dbReference type="GO" id="GO:0003747">
    <property type="term" value="F:translation release factor activity"/>
    <property type="evidence" value="ECO:0007669"/>
    <property type="project" value="InterPro"/>
</dbReference>
<dbReference type="EMBL" id="AP018248">
    <property type="protein sequence ID" value="BAY99699.1"/>
    <property type="molecule type" value="Genomic_DNA"/>
</dbReference>
<dbReference type="PANTHER" id="PTHR43116:SF3">
    <property type="entry name" value="CLASS I PEPTIDE CHAIN RELEASE FACTOR"/>
    <property type="match status" value="1"/>
</dbReference>
<dbReference type="Gene3D" id="3.30.70.1660">
    <property type="match status" value="1"/>
</dbReference>
<comment type="similarity">
    <text evidence="1">Belongs to the prokaryotic/mitochondrial release factor family.</text>
</comment>
<keyword evidence="2" id="KW-0488">Methylation</keyword>
<evidence type="ECO:0000259" key="3">
    <source>
        <dbReference type="SMART" id="SM00937"/>
    </source>
</evidence>
<evidence type="ECO:0000256" key="2">
    <source>
        <dbReference type="ARBA" id="ARBA00022481"/>
    </source>
</evidence>
<dbReference type="Pfam" id="PF00472">
    <property type="entry name" value="RF-1"/>
    <property type="match status" value="1"/>
</dbReference>
<gene>
    <name evidence="4" type="ORF">NIES37_36820</name>
</gene>
<evidence type="ECO:0000313" key="5">
    <source>
        <dbReference type="Proteomes" id="UP000218785"/>
    </source>
</evidence>
<proteinExistence type="inferred from homology"/>